<name>A0A7V3YLY9_9BACT</name>
<dbReference type="InterPro" id="IPR036390">
    <property type="entry name" value="WH_DNA-bd_sf"/>
</dbReference>
<gene>
    <name evidence="5" type="ORF">ENU96_05025</name>
</gene>
<dbReference type="SMART" id="SM00345">
    <property type="entry name" value="HTH_GNTR"/>
    <property type="match status" value="1"/>
</dbReference>
<reference evidence="5" key="1">
    <citation type="journal article" date="2020" name="mSystems">
        <title>Genome- and Community-Level Interaction Insights into Carbon Utilization and Element Cycling Functions of Hydrothermarchaeota in Hydrothermal Sediment.</title>
        <authorList>
            <person name="Zhou Z."/>
            <person name="Liu Y."/>
            <person name="Xu W."/>
            <person name="Pan J."/>
            <person name="Luo Z.H."/>
            <person name="Li M."/>
        </authorList>
    </citation>
    <scope>NUCLEOTIDE SEQUENCE [LARGE SCALE GENOMIC DNA]</scope>
    <source>
        <strain evidence="5">SpSt-716</strain>
    </source>
</reference>
<evidence type="ECO:0000313" key="5">
    <source>
        <dbReference type="EMBL" id="HGI75021.1"/>
    </source>
</evidence>
<dbReference type="SMART" id="SM00866">
    <property type="entry name" value="UTRA"/>
    <property type="match status" value="1"/>
</dbReference>
<protein>
    <submittedName>
        <fullName evidence="5">GntR family transcriptional regulator</fullName>
    </submittedName>
</protein>
<dbReference type="GO" id="GO:0045892">
    <property type="term" value="P:negative regulation of DNA-templated transcription"/>
    <property type="evidence" value="ECO:0007669"/>
    <property type="project" value="TreeGrafter"/>
</dbReference>
<dbReference type="Gene3D" id="3.40.1410.10">
    <property type="entry name" value="Chorismate lyase-like"/>
    <property type="match status" value="1"/>
</dbReference>
<feature type="domain" description="HTH gntR-type" evidence="4">
    <location>
        <begin position="10"/>
        <end position="78"/>
    </location>
</feature>
<proteinExistence type="predicted"/>
<dbReference type="CDD" id="cd07377">
    <property type="entry name" value="WHTH_GntR"/>
    <property type="match status" value="1"/>
</dbReference>
<evidence type="ECO:0000256" key="3">
    <source>
        <dbReference type="ARBA" id="ARBA00023163"/>
    </source>
</evidence>
<keyword evidence="2" id="KW-0238">DNA-binding</keyword>
<organism evidence="5">
    <name type="scientific">Candidatus Caldatribacterium californiense</name>
    <dbReference type="NCBI Taxonomy" id="1454726"/>
    <lineage>
        <taxon>Bacteria</taxon>
        <taxon>Pseudomonadati</taxon>
        <taxon>Atribacterota</taxon>
        <taxon>Atribacteria</taxon>
        <taxon>Atribacterales</taxon>
        <taxon>Candidatus Caldatribacteriaceae</taxon>
        <taxon>Candidatus Caldatribacterium</taxon>
    </lineage>
</organism>
<accession>A0A7V3YLY9</accession>
<evidence type="ECO:0000256" key="1">
    <source>
        <dbReference type="ARBA" id="ARBA00023015"/>
    </source>
</evidence>
<dbReference type="GO" id="GO:0003700">
    <property type="term" value="F:DNA-binding transcription factor activity"/>
    <property type="evidence" value="ECO:0007669"/>
    <property type="project" value="InterPro"/>
</dbReference>
<dbReference type="InterPro" id="IPR050679">
    <property type="entry name" value="Bact_HTH_transcr_reg"/>
</dbReference>
<dbReference type="InterPro" id="IPR036388">
    <property type="entry name" value="WH-like_DNA-bd_sf"/>
</dbReference>
<dbReference type="PANTHER" id="PTHR44846">
    <property type="entry name" value="MANNOSYL-D-GLYCERATE TRANSPORT/METABOLISM SYSTEM REPRESSOR MNGR-RELATED"/>
    <property type="match status" value="1"/>
</dbReference>
<dbReference type="Gene3D" id="1.10.10.10">
    <property type="entry name" value="Winged helix-like DNA-binding domain superfamily/Winged helix DNA-binding domain"/>
    <property type="match status" value="1"/>
</dbReference>
<dbReference type="GO" id="GO:0003677">
    <property type="term" value="F:DNA binding"/>
    <property type="evidence" value="ECO:0007669"/>
    <property type="project" value="UniProtKB-KW"/>
</dbReference>
<evidence type="ECO:0000259" key="4">
    <source>
        <dbReference type="PROSITE" id="PS50949"/>
    </source>
</evidence>
<dbReference type="AlphaFoldDB" id="A0A7V3YLY9"/>
<dbReference type="PRINTS" id="PR00035">
    <property type="entry name" value="HTHGNTR"/>
</dbReference>
<dbReference type="PROSITE" id="PS50949">
    <property type="entry name" value="HTH_GNTR"/>
    <property type="match status" value="1"/>
</dbReference>
<dbReference type="InterPro" id="IPR000524">
    <property type="entry name" value="Tscrpt_reg_HTH_GntR"/>
</dbReference>
<dbReference type="InterPro" id="IPR011663">
    <property type="entry name" value="UTRA"/>
</dbReference>
<keyword evidence="1" id="KW-0805">Transcription regulation</keyword>
<dbReference type="InterPro" id="IPR028978">
    <property type="entry name" value="Chorismate_lyase_/UTRA_dom_sf"/>
</dbReference>
<dbReference type="Pfam" id="PF07702">
    <property type="entry name" value="UTRA"/>
    <property type="match status" value="1"/>
</dbReference>
<dbReference type="SUPFAM" id="SSF64288">
    <property type="entry name" value="Chorismate lyase-like"/>
    <property type="match status" value="1"/>
</dbReference>
<evidence type="ECO:0000256" key="2">
    <source>
        <dbReference type="ARBA" id="ARBA00023125"/>
    </source>
</evidence>
<dbReference type="FunFam" id="1.10.10.10:FF:000079">
    <property type="entry name" value="GntR family transcriptional regulator"/>
    <property type="match status" value="1"/>
</dbReference>
<dbReference type="EMBL" id="DTEN01000202">
    <property type="protein sequence ID" value="HGI75021.1"/>
    <property type="molecule type" value="Genomic_DNA"/>
</dbReference>
<dbReference type="Pfam" id="PF00392">
    <property type="entry name" value="GntR"/>
    <property type="match status" value="1"/>
</dbReference>
<dbReference type="PANTHER" id="PTHR44846:SF1">
    <property type="entry name" value="MANNOSYL-D-GLYCERATE TRANSPORT_METABOLISM SYSTEM REPRESSOR MNGR-RELATED"/>
    <property type="match status" value="1"/>
</dbReference>
<sequence>MSTLNRKVPIPLYYQLKEIIREQIEEGVLAPGDLLPSERELSEKYGISRPTVRQALKELVYEGLLTREKGRGTFVAKPKLEYGFIQHFVTFYEDMAQRGYTLKTKVLRKELQDPPKRIARALQLKEGEKIIFIERLRFVEDEPVVWVQNHIPHHLCPGLLEEDLTDRSLYRLLTERYNLKPQWAEVSLEPVLATDRDAELLGLEPKAPVLLMENITYDVNDRPIDLFISRFRGDKGRVRVRVLRS</sequence>
<keyword evidence="3" id="KW-0804">Transcription</keyword>
<comment type="caution">
    <text evidence="5">The sequence shown here is derived from an EMBL/GenBank/DDBJ whole genome shotgun (WGS) entry which is preliminary data.</text>
</comment>
<dbReference type="SUPFAM" id="SSF46785">
    <property type="entry name" value="Winged helix' DNA-binding domain"/>
    <property type="match status" value="1"/>
</dbReference>